<evidence type="ECO:0000313" key="1">
    <source>
        <dbReference type="EMBL" id="KAK9868767.1"/>
    </source>
</evidence>
<proteinExistence type="predicted"/>
<comment type="caution">
    <text evidence="1">The sequence shown here is derived from an EMBL/GenBank/DDBJ whole genome shotgun (WGS) entry which is preliminary data.</text>
</comment>
<sequence>MKGYGEHLPLPDNCCNAVISTLVFCSFVDFERPAWKLTCDGCDLTRDTLVKIKQSGFADVKATEFGWSWRVLAIQPLLLPIMALDGSYQTNGANTPRMDLTVAKCSTLHANWVLSSMCLCVRS</sequence>
<dbReference type="Proteomes" id="UP001485043">
    <property type="component" value="Unassembled WGS sequence"/>
</dbReference>
<dbReference type="AlphaFoldDB" id="A0AAW1TFV8"/>
<reference evidence="1 2" key="1">
    <citation type="journal article" date="2024" name="Nat. Commun.">
        <title>Phylogenomics reveals the evolutionary origins of lichenization in chlorophyte algae.</title>
        <authorList>
            <person name="Puginier C."/>
            <person name="Libourel C."/>
            <person name="Otte J."/>
            <person name="Skaloud P."/>
            <person name="Haon M."/>
            <person name="Grisel S."/>
            <person name="Petersen M."/>
            <person name="Berrin J.G."/>
            <person name="Delaux P.M."/>
            <person name="Dal Grande F."/>
            <person name="Keller J."/>
        </authorList>
    </citation>
    <scope>NUCLEOTIDE SEQUENCE [LARGE SCALE GENOMIC DNA]</scope>
    <source>
        <strain evidence="1 2">SAG 2523</strain>
    </source>
</reference>
<organism evidence="1 2">
    <name type="scientific">Apatococcus fuscideae</name>
    <dbReference type="NCBI Taxonomy" id="2026836"/>
    <lineage>
        <taxon>Eukaryota</taxon>
        <taxon>Viridiplantae</taxon>
        <taxon>Chlorophyta</taxon>
        <taxon>core chlorophytes</taxon>
        <taxon>Trebouxiophyceae</taxon>
        <taxon>Chlorellales</taxon>
        <taxon>Chlorellaceae</taxon>
        <taxon>Apatococcus</taxon>
    </lineage>
</organism>
<protein>
    <submittedName>
        <fullName evidence="1">Uncharacterized protein</fullName>
    </submittedName>
</protein>
<name>A0AAW1TFV8_9CHLO</name>
<accession>A0AAW1TFV8</accession>
<dbReference type="EMBL" id="JALJOV010000013">
    <property type="protein sequence ID" value="KAK9868767.1"/>
    <property type="molecule type" value="Genomic_DNA"/>
</dbReference>
<gene>
    <name evidence="1" type="ORF">WJX84_011086</name>
</gene>
<keyword evidence="2" id="KW-1185">Reference proteome</keyword>
<evidence type="ECO:0000313" key="2">
    <source>
        <dbReference type="Proteomes" id="UP001485043"/>
    </source>
</evidence>